<name>M6FK76_9LEPT</name>
<organism evidence="1 2">
    <name type="scientific">Leptospira weilii str. 2006001855</name>
    <dbReference type="NCBI Taxonomy" id="996804"/>
    <lineage>
        <taxon>Bacteria</taxon>
        <taxon>Pseudomonadati</taxon>
        <taxon>Spirochaetota</taxon>
        <taxon>Spirochaetia</taxon>
        <taxon>Leptospirales</taxon>
        <taxon>Leptospiraceae</taxon>
        <taxon>Leptospira</taxon>
    </lineage>
</organism>
<evidence type="ECO:0000313" key="1">
    <source>
        <dbReference type="EMBL" id="EMM73173.1"/>
    </source>
</evidence>
<dbReference type="Proteomes" id="UP000012101">
    <property type="component" value="Unassembled WGS sequence"/>
</dbReference>
<protein>
    <recommendedName>
        <fullName evidence="3">Transposase DDE domain protein</fullName>
    </recommendedName>
</protein>
<proteinExistence type="predicted"/>
<comment type="caution">
    <text evidence="1">The sequence shown here is derived from an EMBL/GenBank/DDBJ whole genome shotgun (WGS) entry which is preliminary data.</text>
</comment>
<evidence type="ECO:0008006" key="3">
    <source>
        <dbReference type="Google" id="ProtNLM"/>
    </source>
</evidence>
<gene>
    <name evidence="1" type="ORF">LEP1GSC038_1387</name>
</gene>
<accession>M6FK76</accession>
<dbReference type="EMBL" id="AFJM02000029">
    <property type="protein sequence ID" value="EMM73173.1"/>
    <property type="molecule type" value="Genomic_DNA"/>
</dbReference>
<reference evidence="1 2" key="1">
    <citation type="submission" date="2013-01" db="EMBL/GenBank/DDBJ databases">
        <authorList>
            <person name="Harkins D.M."/>
            <person name="Durkin A.S."/>
            <person name="Brinkac L.M."/>
            <person name="Haft D.H."/>
            <person name="Selengut J.D."/>
            <person name="Sanka R."/>
            <person name="DePew J."/>
            <person name="Purushe J."/>
            <person name="Hospenthal D.R."/>
            <person name="Murray C.K."/>
            <person name="Pimentel G."/>
            <person name="Wasfy M."/>
            <person name="Vinetz J.M."/>
            <person name="Sutton G.G."/>
            <person name="Nierman W.C."/>
            <person name="Fouts D.E."/>
        </authorList>
    </citation>
    <scope>NUCLEOTIDE SEQUENCE [LARGE SCALE GENOMIC DNA]</scope>
    <source>
        <strain evidence="1 2">2006001855</strain>
    </source>
</reference>
<evidence type="ECO:0000313" key="2">
    <source>
        <dbReference type="Proteomes" id="UP000012101"/>
    </source>
</evidence>
<sequence length="75" mass="8769">MTRWQKKWMNRRSAIEPIISHLKHDHNMTCNFLKGKKDRINAILAAVSCNFSKPVRAFLFSFSKSYQFTSLSFGT</sequence>
<dbReference type="AlphaFoldDB" id="M6FK76"/>